<comment type="caution">
    <text evidence="1">The sequence shown here is derived from an EMBL/GenBank/DDBJ whole genome shotgun (WGS) entry which is preliminary data.</text>
</comment>
<name>A0A7X8XXD5_9BACT</name>
<accession>A0A7X8XXD5</accession>
<dbReference type="AlphaFoldDB" id="A0A7X8XXD5"/>
<evidence type="ECO:0000313" key="2">
    <source>
        <dbReference type="Proteomes" id="UP000585050"/>
    </source>
</evidence>
<keyword evidence="2" id="KW-1185">Reference proteome</keyword>
<protein>
    <submittedName>
        <fullName evidence="1">Uncharacterized protein</fullName>
    </submittedName>
</protein>
<dbReference type="Proteomes" id="UP000585050">
    <property type="component" value="Unassembled WGS sequence"/>
</dbReference>
<organism evidence="1 2">
    <name type="scientific">Flammeovirga agarivorans</name>
    <dbReference type="NCBI Taxonomy" id="2726742"/>
    <lineage>
        <taxon>Bacteria</taxon>
        <taxon>Pseudomonadati</taxon>
        <taxon>Bacteroidota</taxon>
        <taxon>Cytophagia</taxon>
        <taxon>Cytophagales</taxon>
        <taxon>Flammeovirgaceae</taxon>
        <taxon>Flammeovirga</taxon>
    </lineage>
</organism>
<reference evidence="1 2" key="1">
    <citation type="submission" date="2020-04" db="EMBL/GenBank/DDBJ databases">
        <title>Flammeovirga sp. SR4, a novel species isolated from seawater.</title>
        <authorList>
            <person name="Wang X."/>
        </authorList>
    </citation>
    <scope>NUCLEOTIDE SEQUENCE [LARGE SCALE GENOMIC DNA]</scope>
    <source>
        <strain evidence="1 2">SR4</strain>
    </source>
</reference>
<dbReference type="RefSeq" id="WP_168883830.1">
    <property type="nucleotide sequence ID" value="NZ_JABAIL010000005.1"/>
</dbReference>
<proteinExistence type="predicted"/>
<sequence>MTKYLRIFFYSTLLIVLTPILGYSQFYSIINQPTKKIDLKSVSTKSIINEWIDTKDGYYISYYNYVSTAKRSNRVTLLYYNKKTNSSHFYQLKDFVYERSAYTGSKIKKIEKIIRDSKGRVWLLYSMNIDKKQKLYRQEVIGEKNTLGKSTFITERNLNESGIMNSTLSFGALDIQYKFLQSESLKTLLIITYKNNIQGKCTDVNFEVRDENYTILWRMKTTLDTFNPDQMNFQRKSVFEENNIKLYDNGDFYGISKAQKVNKAKDNFFLLYLFSKENKKLSSHLIRHDDKNIEDLKFTKTLDNKLVISGLYNSKKTRGKNTIEGLYYLNIDLKTKSIITETFTHFTNKHLKDIWVPNERAIWGNEKSFSKLQSKLQKEFDRSKPFLLKDNYKVRDIIPQNNKSYTITFENYNPINETCKGIVYLNINVLGEITWIKNSYRISTHQRISSVHPIKVFNQQHSQLCIYKDEDYLICTEITQDGKQNSIIMQFPMPFLSPYCFQRVLQQNNTFTALVPTKKEKVLNAFSFKINDTNIQ</sequence>
<evidence type="ECO:0000313" key="1">
    <source>
        <dbReference type="EMBL" id="NLR93124.1"/>
    </source>
</evidence>
<dbReference type="EMBL" id="JABAIL010000005">
    <property type="protein sequence ID" value="NLR93124.1"/>
    <property type="molecule type" value="Genomic_DNA"/>
</dbReference>
<gene>
    <name evidence="1" type="ORF">HGP29_18065</name>
</gene>